<comment type="similarity">
    <text evidence="1">In the C-terminal section; belongs to the class-I pyridoxal-phosphate-dependent aminotransferase family.</text>
</comment>
<dbReference type="PROSITE" id="PS50949">
    <property type="entry name" value="HTH_GNTR"/>
    <property type="match status" value="1"/>
</dbReference>
<evidence type="ECO:0000256" key="3">
    <source>
        <dbReference type="ARBA" id="ARBA00022679"/>
    </source>
</evidence>
<keyword evidence="4" id="KW-0663">Pyridoxal phosphate</keyword>
<keyword evidence="2" id="KW-0032">Aminotransferase</keyword>
<gene>
    <name evidence="10" type="ORF">BGL_2c10880</name>
</gene>
<dbReference type="Gene3D" id="1.10.10.10">
    <property type="entry name" value="Winged helix-like DNA-binding domain superfamily/Winged helix DNA-binding domain"/>
    <property type="match status" value="1"/>
</dbReference>
<dbReference type="Gene3D" id="3.40.640.10">
    <property type="entry name" value="Type I PLP-dependent aspartate aminotransferase-like (Major domain)"/>
    <property type="match status" value="1"/>
</dbReference>
<dbReference type="InterPro" id="IPR015422">
    <property type="entry name" value="PyrdxlP-dep_Trfase_small"/>
</dbReference>
<dbReference type="InterPro" id="IPR015421">
    <property type="entry name" value="PyrdxlP-dep_Trfase_major"/>
</dbReference>
<dbReference type="GO" id="GO:0003677">
    <property type="term" value="F:DNA binding"/>
    <property type="evidence" value="ECO:0007669"/>
    <property type="project" value="UniProtKB-KW"/>
</dbReference>
<dbReference type="CDD" id="cd00609">
    <property type="entry name" value="AAT_like"/>
    <property type="match status" value="1"/>
</dbReference>
<dbReference type="InterPro" id="IPR051446">
    <property type="entry name" value="HTH_trans_reg/aminotransferase"/>
</dbReference>
<dbReference type="SUPFAM" id="SSF46785">
    <property type="entry name" value="Winged helix' DNA-binding domain"/>
    <property type="match status" value="1"/>
</dbReference>
<dbReference type="InterPro" id="IPR015424">
    <property type="entry name" value="PyrdxlP-dep_Trfase"/>
</dbReference>
<evidence type="ECO:0000259" key="9">
    <source>
        <dbReference type="PROSITE" id="PS50949"/>
    </source>
</evidence>
<evidence type="ECO:0000313" key="10">
    <source>
        <dbReference type="EMBL" id="AJK49166.1"/>
    </source>
</evidence>
<dbReference type="GO" id="GO:0008483">
    <property type="term" value="F:transaminase activity"/>
    <property type="evidence" value="ECO:0007669"/>
    <property type="project" value="UniProtKB-KW"/>
</dbReference>
<keyword evidence="3" id="KW-0808">Transferase</keyword>
<evidence type="ECO:0000256" key="2">
    <source>
        <dbReference type="ARBA" id="ARBA00022576"/>
    </source>
</evidence>
<evidence type="ECO:0000256" key="6">
    <source>
        <dbReference type="ARBA" id="ARBA00023125"/>
    </source>
</evidence>
<dbReference type="PANTHER" id="PTHR46577:SF2">
    <property type="entry name" value="TRANSCRIPTIONAL REGULATORY PROTEIN"/>
    <property type="match status" value="1"/>
</dbReference>
<keyword evidence="5" id="KW-0805">Transcription regulation</keyword>
<dbReference type="InterPro" id="IPR036388">
    <property type="entry name" value="WH-like_DNA-bd_sf"/>
</dbReference>
<feature type="compositionally biased region" description="Gly residues" evidence="8">
    <location>
        <begin position="475"/>
        <end position="491"/>
    </location>
</feature>
<dbReference type="Proteomes" id="UP000031838">
    <property type="component" value="Chromosome 2"/>
</dbReference>
<evidence type="ECO:0000256" key="4">
    <source>
        <dbReference type="ARBA" id="ARBA00022898"/>
    </source>
</evidence>
<dbReference type="SUPFAM" id="SSF53383">
    <property type="entry name" value="PLP-dependent transferases"/>
    <property type="match status" value="1"/>
</dbReference>
<organism evidence="10 11">
    <name type="scientific">Burkholderia plantarii</name>
    <dbReference type="NCBI Taxonomy" id="41899"/>
    <lineage>
        <taxon>Bacteria</taxon>
        <taxon>Pseudomonadati</taxon>
        <taxon>Pseudomonadota</taxon>
        <taxon>Betaproteobacteria</taxon>
        <taxon>Burkholderiales</taxon>
        <taxon>Burkholderiaceae</taxon>
        <taxon>Burkholderia</taxon>
    </lineage>
</organism>
<dbReference type="CDD" id="cd07377">
    <property type="entry name" value="WHTH_GntR"/>
    <property type="match status" value="1"/>
</dbReference>
<dbReference type="GO" id="GO:0030170">
    <property type="term" value="F:pyridoxal phosphate binding"/>
    <property type="evidence" value="ECO:0007669"/>
    <property type="project" value="InterPro"/>
</dbReference>
<dbReference type="SMART" id="SM00345">
    <property type="entry name" value="HTH_GNTR"/>
    <property type="match status" value="1"/>
</dbReference>
<dbReference type="FunFam" id="3.40.640.10:FF:000023">
    <property type="entry name" value="Transcriptional regulator, GntR family"/>
    <property type="match status" value="1"/>
</dbReference>
<keyword evidence="6" id="KW-0238">DNA-binding</keyword>
<dbReference type="KEGG" id="bgp:BGL_2c10880"/>
<dbReference type="RefSeq" id="WP_042627679.1">
    <property type="nucleotide sequence ID" value="NZ_CP002581.1"/>
</dbReference>
<evidence type="ECO:0000256" key="1">
    <source>
        <dbReference type="ARBA" id="ARBA00005384"/>
    </source>
</evidence>
<dbReference type="InterPro" id="IPR000524">
    <property type="entry name" value="Tscrpt_reg_HTH_GntR"/>
</dbReference>
<dbReference type="HOGENOM" id="CLU_017584_0_0_4"/>
<proteinExistence type="inferred from homology"/>
<feature type="region of interest" description="Disordered" evidence="8">
    <location>
        <begin position="474"/>
        <end position="519"/>
    </location>
</feature>
<sequence>MTRYEKLADEIDEMIRRGVYRPGERVPSVRQAARQHDLSITTVVRAYLVLESRGAIESRPQSGYFVRAREAAGGEPALNASTPIAVSSTVDVSRLVLSTLRSIARDDAVPLGSPYPDSALFPSQRIARHMHAIARGRTRWGVVDDLPPGNPELIRQIARRYGERGIAVDPNEIVVTIGATEAINLCLQAVARPGDTIAVESPTFYAMLHAIERLGMRAIEVATHPVDGIDLDALARILAREPIAACMVMPNFQNPLGFRMSDARKAALVALLERHDVPAIENDVYHELYYGEVRPSALKSFDRRGLVLHCASFSKSLSPAYRIGWAMPGRYRDRVEKLKFLNTLGTPALDQLAIAEYLGHDGYDHHLRRIRKTFAQQANLMAAMVRRFFPDGTRISQPAGGYVLWVELPPACDAIALYRLALAERITIGPGHMFSTTGNYRHCIRLNYSYPWSPQIEDAVRRLGRLVAFASDRGAVGGEGGGTARAGGQDGQGKDQGKGGPKPRKRPTNQEGHDDEPTA</sequence>
<dbReference type="Pfam" id="PF00392">
    <property type="entry name" value="GntR"/>
    <property type="match status" value="1"/>
</dbReference>
<evidence type="ECO:0000256" key="8">
    <source>
        <dbReference type="SAM" id="MobiDB-lite"/>
    </source>
</evidence>
<dbReference type="PANTHER" id="PTHR46577">
    <property type="entry name" value="HTH-TYPE TRANSCRIPTIONAL REGULATORY PROTEIN GABR"/>
    <property type="match status" value="1"/>
</dbReference>
<dbReference type="Pfam" id="PF00155">
    <property type="entry name" value="Aminotran_1_2"/>
    <property type="match status" value="1"/>
</dbReference>
<dbReference type="AlphaFoldDB" id="A0A0B6SA77"/>
<reference evidence="11" key="1">
    <citation type="submission" date="2011-03" db="EMBL/GenBank/DDBJ databases">
        <authorList>
            <person name="Voget S."/>
            <person name="Streit W.R."/>
            <person name="Jaeger K.E."/>
            <person name="Daniel R."/>
        </authorList>
    </citation>
    <scope>NUCLEOTIDE SEQUENCE [LARGE SCALE GENOMIC DNA]</scope>
    <source>
        <strain evidence="11">PG1</strain>
    </source>
</reference>
<dbReference type="Gene3D" id="3.90.1150.10">
    <property type="entry name" value="Aspartate Aminotransferase, domain 1"/>
    <property type="match status" value="1"/>
</dbReference>
<reference evidence="10 11" key="2">
    <citation type="journal article" date="2016" name="Appl. Microbiol. Biotechnol.">
        <title>Mutations improving production and secretion of extracellular lipase by Burkholderia glumae PG1.</title>
        <authorList>
            <person name="Knapp A."/>
            <person name="Voget S."/>
            <person name="Gao R."/>
            <person name="Zaburannyi N."/>
            <person name="Krysciak D."/>
            <person name="Breuer M."/>
            <person name="Hauer B."/>
            <person name="Streit W.R."/>
            <person name="Muller R."/>
            <person name="Daniel R."/>
            <person name="Jaeger K.E."/>
        </authorList>
    </citation>
    <scope>NUCLEOTIDE SEQUENCE [LARGE SCALE GENOMIC DNA]</scope>
    <source>
        <strain evidence="10 11">PG1</strain>
    </source>
</reference>
<protein>
    <submittedName>
        <fullName evidence="10">Transcriptional regulator, GntR family</fullName>
    </submittedName>
</protein>
<name>A0A0B6SA77_BURPL</name>
<dbReference type="GO" id="GO:0003700">
    <property type="term" value="F:DNA-binding transcription factor activity"/>
    <property type="evidence" value="ECO:0007669"/>
    <property type="project" value="InterPro"/>
</dbReference>
<evidence type="ECO:0000256" key="7">
    <source>
        <dbReference type="ARBA" id="ARBA00023163"/>
    </source>
</evidence>
<keyword evidence="11" id="KW-1185">Reference proteome</keyword>
<feature type="domain" description="HTH gntR-type" evidence="9">
    <location>
        <begin position="1"/>
        <end position="69"/>
    </location>
</feature>
<dbReference type="InterPro" id="IPR004839">
    <property type="entry name" value="Aminotransferase_I/II_large"/>
</dbReference>
<evidence type="ECO:0000256" key="5">
    <source>
        <dbReference type="ARBA" id="ARBA00023015"/>
    </source>
</evidence>
<keyword evidence="7" id="KW-0804">Transcription</keyword>
<dbReference type="EMBL" id="CP002581">
    <property type="protein sequence ID" value="AJK49166.1"/>
    <property type="molecule type" value="Genomic_DNA"/>
</dbReference>
<accession>A0A0B6SA77</accession>
<dbReference type="InterPro" id="IPR036390">
    <property type="entry name" value="WH_DNA-bd_sf"/>
</dbReference>
<evidence type="ECO:0000313" key="11">
    <source>
        <dbReference type="Proteomes" id="UP000031838"/>
    </source>
</evidence>